<dbReference type="EMBL" id="PPUQ01000002">
    <property type="protein sequence ID" value="RDC40988.1"/>
    <property type="molecule type" value="Genomic_DNA"/>
</dbReference>
<comment type="subcellular location">
    <subcellularLocation>
        <location evidence="1">Membrane</location>
        <topology evidence="1">Multi-pass membrane protein</topology>
    </subcellularLocation>
</comment>
<accession>A0A369NG14</accession>
<dbReference type="GO" id="GO:0005886">
    <property type="term" value="C:plasma membrane"/>
    <property type="evidence" value="ECO:0007669"/>
    <property type="project" value="UniProtKB-ARBA"/>
</dbReference>
<feature type="transmembrane region" description="Helical" evidence="5">
    <location>
        <begin position="103"/>
        <end position="123"/>
    </location>
</feature>
<comment type="caution">
    <text evidence="7">The sequence shown here is derived from an EMBL/GenBank/DDBJ whole genome shotgun (WGS) entry which is preliminary data.</text>
</comment>
<dbReference type="Proteomes" id="UP000253857">
    <property type="component" value="Unassembled WGS sequence"/>
</dbReference>
<evidence type="ECO:0000313" key="10">
    <source>
        <dbReference type="Proteomes" id="UP000253752"/>
    </source>
</evidence>
<keyword evidence="2 5" id="KW-0812">Transmembrane</keyword>
<dbReference type="OMA" id="IMCALAR"/>
<evidence type="ECO:0000256" key="4">
    <source>
        <dbReference type="ARBA" id="ARBA00023136"/>
    </source>
</evidence>
<dbReference type="CDD" id="cd16914">
    <property type="entry name" value="EcfT"/>
    <property type="match status" value="1"/>
</dbReference>
<gene>
    <name evidence="9" type="ORF">C1853_02520</name>
    <name evidence="8" type="ORF">C1871_13160</name>
    <name evidence="7" type="ORF">C1872_11940</name>
    <name evidence="6" type="ORF">GO726_02585</name>
</gene>
<reference evidence="10 11" key="1">
    <citation type="journal article" date="2018" name="Elife">
        <title>Discovery and characterization of a prevalent human gut bacterial enzyme sufficient for the inactivation of a family of plant toxins.</title>
        <authorList>
            <person name="Koppel N."/>
            <person name="Bisanz J.E."/>
            <person name="Pandelia M.E."/>
            <person name="Turnbaugh P.J."/>
            <person name="Balskus E.P."/>
        </authorList>
    </citation>
    <scope>NUCLEOTIDE SEQUENCE [LARGE SCALE GENOMIC DNA]</scope>
    <source>
        <strain evidence="9 12">16A</strain>
        <strain evidence="8 11">FAA1-1-60AUCSF</strain>
        <strain evidence="7 10">MR1 #12</strain>
    </source>
</reference>
<evidence type="ECO:0000313" key="12">
    <source>
        <dbReference type="Proteomes" id="UP000253915"/>
    </source>
</evidence>
<dbReference type="GeneID" id="69509781"/>
<feature type="transmembrane region" description="Helical" evidence="5">
    <location>
        <begin position="221"/>
        <end position="240"/>
    </location>
</feature>
<evidence type="ECO:0000256" key="2">
    <source>
        <dbReference type="ARBA" id="ARBA00022692"/>
    </source>
</evidence>
<dbReference type="Proteomes" id="UP000436429">
    <property type="component" value="Unassembled WGS sequence"/>
</dbReference>
<evidence type="ECO:0000313" key="7">
    <source>
        <dbReference type="EMBL" id="RDB77161.1"/>
    </source>
</evidence>
<feature type="transmembrane region" description="Helical" evidence="5">
    <location>
        <begin position="71"/>
        <end position="97"/>
    </location>
</feature>
<evidence type="ECO:0000313" key="9">
    <source>
        <dbReference type="EMBL" id="RDC40988.1"/>
    </source>
</evidence>
<dbReference type="EMBL" id="PPTY01000032">
    <property type="protein sequence ID" value="RDB82611.1"/>
    <property type="molecule type" value="Genomic_DNA"/>
</dbReference>
<evidence type="ECO:0000313" key="11">
    <source>
        <dbReference type="Proteomes" id="UP000253857"/>
    </source>
</evidence>
<keyword evidence="3 5" id="KW-1133">Transmembrane helix</keyword>
<evidence type="ECO:0000256" key="3">
    <source>
        <dbReference type="ARBA" id="ARBA00022989"/>
    </source>
</evidence>
<evidence type="ECO:0000313" key="13">
    <source>
        <dbReference type="Proteomes" id="UP000436429"/>
    </source>
</evidence>
<dbReference type="EMBL" id="WPOM01000004">
    <property type="protein sequence ID" value="MVN32062.1"/>
    <property type="molecule type" value="Genomic_DNA"/>
</dbReference>
<dbReference type="InterPro" id="IPR003339">
    <property type="entry name" value="ABC/ECF_trnsptr_transmembrane"/>
</dbReference>
<dbReference type="AlphaFoldDB" id="A0A369NG14"/>
<evidence type="ECO:0000313" key="6">
    <source>
        <dbReference type="EMBL" id="MVN32062.1"/>
    </source>
</evidence>
<reference evidence="6 13" key="2">
    <citation type="submission" date="2019-11" db="EMBL/GenBank/DDBJ databases">
        <title>Whole genome shotgun sequencing (WGS) data from Adlercreutzia equolifaciens ResAG-91, Eggerthella lenta MRI-F36, MRI-F37, MRI-F40, ResAG-49, ResAG-88, ResAG-121, ResAG-145, and Gordonibacter sp. ResAG-5, ResAG-26, ResAG-43, ResAG-50, ResAG-59.</title>
        <authorList>
            <person name="Stoll D.A."/>
            <person name="Danylec N."/>
            <person name="Franz C.M.A.P."/>
            <person name="Huch M."/>
        </authorList>
    </citation>
    <scope>NUCLEOTIDE SEQUENCE [LARGE SCALE GENOMIC DNA]</scope>
    <source>
        <strain evidence="6 13">ResAG-88</strain>
    </source>
</reference>
<dbReference type="EMBL" id="PPTX01000019">
    <property type="protein sequence ID" value="RDB77161.1"/>
    <property type="molecule type" value="Genomic_DNA"/>
</dbReference>
<name>A0A369NG14_EGGLN</name>
<protein>
    <submittedName>
        <fullName evidence="7">Cobalt transporter</fullName>
    </submittedName>
</protein>
<sequence length="241" mass="25533">METSSQARPFARPDLRAGLFGLDPRTHLLAVVAFGVASIVLTGLLETALLQVAAALYLAGNGRARLALRSCASFAVVAGLSFLPLPGLYGVLFVSLLHMVPPFTAGCALFSLSPSAIMCALARWRVPQRVLVGVCMLFRFASVLSFEARSIVRGIRLRGVFPRAIDVALHPALAYECCYTPLVMRCLRLSAELAASAELRGIEADGVRTSVHHVGFEARDALAAVAVLAVCAGLCVWGKVA</sequence>
<organism evidence="7 10">
    <name type="scientific">Eggerthella lenta</name>
    <name type="common">Eubacterium lentum</name>
    <dbReference type="NCBI Taxonomy" id="84112"/>
    <lineage>
        <taxon>Bacteria</taxon>
        <taxon>Bacillati</taxon>
        <taxon>Actinomycetota</taxon>
        <taxon>Coriobacteriia</taxon>
        <taxon>Eggerthellales</taxon>
        <taxon>Eggerthellaceae</taxon>
        <taxon>Eggerthella</taxon>
    </lineage>
</organism>
<dbReference type="RefSeq" id="WP_009305893.1">
    <property type="nucleotide sequence ID" value="NZ_AP025575.1"/>
</dbReference>
<evidence type="ECO:0000256" key="1">
    <source>
        <dbReference type="ARBA" id="ARBA00004141"/>
    </source>
</evidence>
<proteinExistence type="predicted"/>
<dbReference type="Proteomes" id="UP000253915">
    <property type="component" value="Unassembled WGS sequence"/>
</dbReference>
<evidence type="ECO:0000313" key="8">
    <source>
        <dbReference type="EMBL" id="RDB82611.1"/>
    </source>
</evidence>
<feature type="transmembrane region" description="Helical" evidence="5">
    <location>
        <begin position="28"/>
        <end position="59"/>
    </location>
</feature>
<keyword evidence="4 5" id="KW-0472">Membrane</keyword>
<feature type="transmembrane region" description="Helical" evidence="5">
    <location>
        <begin position="130"/>
        <end position="152"/>
    </location>
</feature>
<evidence type="ECO:0000256" key="5">
    <source>
        <dbReference type="SAM" id="Phobius"/>
    </source>
</evidence>
<dbReference type="Proteomes" id="UP000253752">
    <property type="component" value="Unassembled WGS sequence"/>
</dbReference>